<evidence type="ECO:0008006" key="4">
    <source>
        <dbReference type="Google" id="ProtNLM"/>
    </source>
</evidence>
<keyword evidence="1" id="KW-0732">Signal</keyword>
<dbReference type="AlphaFoldDB" id="A0A1E4RJE0"/>
<dbReference type="GeneID" id="30996839"/>
<dbReference type="OrthoDB" id="4072889at2759"/>
<dbReference type="RefSeq" id="XP_020076461.1">
    <property type="nucleotide sequence ID" value="XM_020222290.1"/>
</dbReference>
<evidence type="ECO:0000313" key="3">
    <source>
        <dbReference type="Proteomes" id="UP000095085"/>
    </source>
</evidence>
<dbReference type="EMBL" id="KV454541">
    <property type="protein sequence ID" value="ODV67394.1"/>
    <property type="molecule type" value="Genomic_DNA"/>
</dbReference>
<sequence length="152" mass="17735">MVSVFGKLFLTLLVVYSAYLVNFKCSQLNETPLEHSSEVVLHPLSHHHNQICDGYNAGVNFAEPYLSKVHEFLDEHVHSHPYYKEYEVDSKLQLVKGKYLEIVHPYVIQLWQLIEVAEVHIYDHLVELYAHLKGQYESVVAPKITEIKEKYL</sequence>
<feature type="signal peptide" evidence="1">
    <location>
        <begin position="1"/>
        <end position="20"/>
    </location>
</feature>
<dbReference type="Proteomes" id="UP000095085">
    <property type="component" value="Unassembled WGS sequence"/>
</dbReference>
<gene>
    <name evidence="2" type="ORF">HYPBUDRAFT_157452</name>
</gene>
<organism evidence="2 3">
    <name type="scientific">Hyphopichia burtonii NRRL Y-1933</name>
    <dbReference type="NCBI Taxonomy" id="984485"/>
    <lineage>
        <taxon>Eukaryota</taxon>
        <taxon>Fungi</taxon>
        <taxon>Dikarya</taxon>
        <taxon>Ascomycota</taxon>
        <taxon>Saccharomycotina</taxon>
        <taxon>Pichiomycetes</taxon>
        <taxon>Debaryomycetaceae</taxon>
        <taxon>Hyphopichia</taxon>
    </lineage>
</organism>
<dbReference type="STRING" id="984485.A0A1E4RJE0"/>
<evidence type="ECO:0000256" key="1">
    <source>
        <dbReference type="SAM" id="SignalP"/>
    </source>
</evidence>
<feature type="chain" id="PRO_5009162321" description="Hemerythrin-like domain-containing protein" evidence="1">
    <location>
        <begin position="21"/>
        <end position="152"/>
    </location>
</feature>
<evidence type="ECO:0000313" key="2">
    <source>
        <dbReference type="EMBL" id="ODV67394.1"/>
    </source>
</evidence>
<keyword evidence="3" id="KW-1185">Reference proteome</keyword>
<protein>
    <recommendedName>
        <fullName evidence="4">Hemerythrin-like domain-containing protein</fullName>
    </recommendedName>
</protein>
<name>A0A1E4RJE0_9ASCO</name>
<accession>A0A1E4RJE0</accession>
<reference evidence="3" key="1">
    <citation type="submission" date="2016-05" db="EMBL/GenBank/DDBJ databases">
        <title>Comparative genomics of biotechnologically important yeasts.</title>
        <authorList>
            <consortium name="DOE Joint Genome Institute"/>
            <person name="Riley R."/>
            <person name="Haridas S."/>
            <person name="Wolfe K.H."/>
            <person name="Lopes M.R."/>
            <person name="Hittinger C.T."/>
            <person name="Goker M."/>
            <person name="Salamov A."/>
            <person name="Wisecaver J."/>
            <person name="Long T.M."/>
            <person name="Aerts A.L."/>
            <person name="Barry K."/>
            <person name="Choi C."/>
            <person name="Clum A."/>
            <person name="Coughlan A.Y."/>
            <person name="Deshpande S."/>
            <person name="Douglass A.P."/>
            <person name="Hanson S.J."/>
            <person name="Klenk H.-P."/>
            <person name="Labutti K."/>
            <person name="Lapidus A."/>
            <person name="Lindquist E."/>
            <person name="Lipzen A."/>
            <person name="Meier-Kolthoff J.P."/>
            <person name="Ohm R.A."/>
            <person name="Otillar R.P."/>
            <person name="Pangilinan J."/>
            <person name="Peng Y."/>
            <person name="Rokas A."/>
            <person name="Rosa C.A."/>
            <person name="Scheuner C."/>
            <person name="Sibirny A.A."/>
            <person name="Slot J.C."/>
            <person name="Stielow J.B."/>
            <person name="Sun H."/>
            <person name="Kurtzman C.P."/>
            <person name="Blackwell M."/>
            <person name="Grigoriev I.V."/>
            <person name="Jeffries T.W."/>
        </authorList>
    </citation>
    <scope>NUCLEOTIDE SEQUENCE [LARGE SCALE GENOMIC DNA]</scope>
    <source>
        <strain evidence="3">NRRL Y-1933</strain>
    </source>
</reference>
<proteinExistence type="predicted"/>